<keyword evidence="4" id="KW-1185">Reference proteome</keyword>
<feature type="signal peptide" evidence="3">
    <location>
        <begin position="1"/>
        <end position="22"/>
    </location>
</feature>
<evidence type="ECO:0000313" key="5">
    <source>
        <dbReference type="RefSeq" id="XP_026644832.1"/>
    </source>
</evidence>
<evidence type="ECO:0000256" key="1">
    <source>
        <dbReference type="SAM" id="MobiDB-lite"/>
    </source>
</evidence>
<feature type="compositionally biased region" description="Polar residues" evidence="1">
    <location>
        <begin position="147"/>
        <end position="161"/>
    </location>
</feature>
<keyword evidence="2" id="KW-1133">Transmembrane helix</keyword>
<feature type="transmembrane region" description="Helical" evidence="2">
    <location>
        <begin position="87"/>
        <end position="109"/>
    </location>
</feature>
<feature type="region of interest" description="Disordered" evidence="1">
    <location>
        <begin position="116"/>
        <end position="161"/>
    </location>
</feature>
<feature type="chain" id="PRO_5047158071" evidence="3">
    <location>
        <begin position="23"/>
        <end position="279"/>
    </location>
</feature>
<proteinExistence type="predicted"/>
<evidence type="ECO:0000256" key="2">
    <source>
        <dbReference type="SAM" id="Phobius"/>
    </source>
</evidence>
<sequence>MADCTIILTRMLFICCFLMVHCTQPNCTSVTDFGNCLGNTTNFCPNDIACACKDEKPFCKCQNFRGQWGDYWYMGEKCEQLWNTLDLILVATLPGITLALIVGVVIQIIHYCKGKPKKNEDHHREKRNMPELRPRHNSAYGFDTDRNLPQSNQGEVNTESHWSNKNPWSLIYQEPFSGSSFSPSSQLSRTNSNYFAQECKEGILYNYPAPNWNGSPGSTKPPVNYGNNFLPTTPMRPNFDFSTSGPQRATYIPKEKSYSAYVEPEIPYKIGRAHMKSNY</sequence>
<gene>
    <name evidence="5" type="primary">LOC101987375</name>
</gene>
<evidence type="ECO:0000256" key="3">
    <source>
        <dbReference type="SAM" id="SignalP"/>
    </source>
</evidence>
<feature type="compositionally biased region" description="Basic and acidic residues" evidence="1">
    <location>
        <begin position="117"/>
        <end position="134"/>
    </location>
</feature>
<keyword evidence="2" id="KW-0812">Transmembrane</keyword>
<keyword evidence="2" id="KW-0472">Membrane</keyword>
<protein>
    <submittedName>
        <fullName evidence="5">Uncharacterized protein LOC101987375 isoform X1</fullName>
    </submittedName>
</protein>
<dbReference type="GeneID" id="101987375"/>
<dbReference type="RefSeq" id="XP_026644832.1">
    <property type="nucleotide sequence ID" value="XM_026789031.1"/>
</dbReference>
<organism evidence="4 5">
    <name type="scientific">Microtus ochrogaster</name>
    <name type="common">Prairie vole</name>
    <dbReference type="NCBI Taxonomy" id="79684"/>
    <lineage>
        <taxon>Eukaryota</taxon>
        <taxon>Metazoa</taxon>
        <taxon>Chordata</taxon>
        <taxon>Craniata</taxon>
        <taxon>Vertebrata</taxon>
        <taxon>Euteleostomi</taxon>
        <taxon>Mammalia</taxon>
        <taxon>Eutheria</taxon>
        <taxon>Euarchontoglires</taxon>
        <taxon>Glires</taxon>
        <taxon>Rodentia</taxon>
        <taxon>Myomorpha</taxon>
        <taxon>Muroidea</taxon>
        <taxon>Cricetidae</taxon>
        <taxon>Arvicolinae</taxon>
        <taxon>Microtus</taxon>
    </lineage>
</organism>
<keyword evidence="3" id="KW-0732">Signal</keyword>
<dbReference type="Proteomes" id="UP000694915">
    <property type="component" value="Unplaced"/>
</dbReference>
<evidence type="ECO:0000313" key="4">
    <source>
        <dbReference type="Proteomes" id="UP000694915"/>
    </source>
</evidence>
<accession>A0ABM1US70</accession>
<name>A0ABM1US70_MICOH</name>
<reference evidence="5" key="1">
    <citation type="submission" date="2025-08" db="UniProtKB">
        <authorList>
            <consortium name="RefSeq"/>
        </authorList>
    </citation>
    <scope>IDENTIFICATION</scope>
</reference>